<dbReference type="OrthoDB" id="9764164at2"/>
<dbReference type="Gene3D" id="3.40.50.1110">
    <property type="entry name" value="SGNH hydrolase"/>
    <property type="match status" value="1"/>
</dbReference>
<dbReference type="Proteomes" id="UP000431264">
    <property type="component" value="Unassembled WGS sequence"/>
</dbReference>
<keyword evidence="2" id="KW-1185">Reference proteome</keyword>
<accession>A0A6I4IKZ6</accession>
<dbReference type="AlphaFoldDB" id="A0A6I4IKZ6"/>
<evidence type="ECO:0000313" key="1">
    <source>
        <dbReference type="EMBL" id="MVO08802.1"/>
    </source>
</evidence>
<dbReference type="InterPro" id="IPR036514">
    <property type="entry name" value="SGNH_hydro_sf"/>
</dbReference>
<gene>
    <name evidence="1" type="ORF">GOQ30_06450</name>
</gene>
<name>A0A6I4IKZ6_9FLAO</name>
<proteinExistence type="predicted"/>
<sequence>MKNKFIYLAILAAGFASCEPEFDNPVSTDDYSAGEADFSSYVAVGNSLTAGYMDGTVYKSGQANSFPSLLAKQFALVGGGAFTQPSYEDDVNNYGGLTLGGIPIASTRLVIDAAEGRPENITGSSTIEVTNLQATAYNNMGVPGAKSFHLVAPGYGNVAGVATGQANPYFARHATSASATVLGDAMMKNPTFFTNWIGNNDVLSYSTNGGAASSTNVYDNTAAADHNATGNLDPSTYGGNDITNSNVFGSVYSTLINTLTSGGAKGVVATVPNVTSIPYFTTVPYAPLTAQGLGKALTPPGSDAATQIAAGTAAMGQLNAQLYALLDGIFTAGNEPDRVNVLDPNTANPVLIYDVDAADRSAQISGYLQAVLNYDAGTANAFGAIFGKARQTTATDLVVLPASSFIGSTNVNAPANINANGISYPLGNKWVLTPQEQAKVKAATDAYNASIKAIAQDKNLAVADMNAILNQLVSGLKADNGTWYTANYFNSATTEFKVLFSLDGVHPNARGYAVISNEIIKVINSHYKANLPLLNPNDYPGIHIVPIN</sequence>
<dbReference type="SUPFAM" id="SSF52266">
    <property type="entry name" value="SGNH hydrolase"/>
    <property type="match status" value="1"/>
</dbReference>
<dbReference type="GO" id="GO:0016788">
    <property type="term" value="F:hydrolase activity, acting on ester bonds"/>
    <property type="evidence" value="ECO:0007669"/>
    <property type="project" value="UniProtKB-ARBA"/>
</dbReference>
<evidence type="ECO:0000313" key="2">
    <source>
        <dbReference type="Proteomes" id="UP000431264"/>
    </source>
</evidence>
<organism evidence="1 2">
    <name type="scientific">Flavobacterium profundi</name>
    <dbReference type="NCBI Taxonomy" id="1774945"/>
    <lineage>
        <taxon>Bacteria</taxon>
        <taxon>Pseudomonadati</taxon>
        <taxon>Bacteroidota</taxon>
        <taxon>Flavobacteriia</taxon>
        <taxon>Flavobacteriales</taxon>
        <taxon>Flavobacteriaceae</taxon>
        <taxon>Flavobacterium</taxon>
    </lineage>
</organism>
<dbReference type="RefSeq" id="WP_140997194.1">
    <property type="nucleotide sequence ID" value="NZ_VDCZ01000003.1"/>
</dbReference>
<comment type="caution">
    <text evidence="1">The sequence shown here is derived from an EMBL/GenBank/DDBJ whole genome shotgun (WGS) entry which is preliminary data.</text>
</comment>
<dbReference type="EMBL" id="WQLW01000003">
    <property type="protein sequence ID" value="MVO08802.1"/>
    <property type="molecule type" value="Genomic_DNA"/>
</dbReference>
<protein>
    <submittedName>
        <fullName evidence="1">G-D-S-L family lipolytic protein</fullName>
    </submittedName>
</protein>
<reference evidence="2" key="1">
    <citation type="submission" date="2019-05" db="EMBL/GenBank/DDBJ databases">
        <title>Flavobacterium profundi sp. nov., isolated from a deep-sea seamount.</title>
        <authorList>
            <person name="Zhang D.-C."/>
        </authorList>
    </citation>
    <scope>NUCLEOTIDE SEQUENCE [LARGE SCALE GENOMIC DNA]</scope>
    <source>
        <strain evidence="2">TP390</strain>
    </source>
</reference>
<dbReference type="PROSITE" id="PS51257">
    <property type="entry name" value="PROKAR_LIPOPROTEIN"/>
    <property type="match status" value="1"/>
</dbReference>